<dbReference type="PRINTS" id="PR00364">
    <property type="entry name" value="DISEASERSIST"/>
</dbReference>
<dbReference type="AlphaFoldDB" id="A0A8S0P8S9"/>
<evidence type="ECO:0000256" key="9">
    <source>
        <dbReference type="ARBA" id="ARBA00022821"/>
    </source>
</evidence>
<feature type="compositionally biased region" description="Low complexity" evidence="11">
    <location>
        <begin position="131"/>
        <end position="144"/>
    </location>
</feature>
<dbReference type="Gene3D" id="1.10.10.10">
    <property type="entry name" value="Winged helix-like DNA-binding domain superfamily/Winged helix DNA-binding domain"/>
    <property type="match status" value="1"/>
</dbReference>
<evidence type="ECO:0000256" key="10">
    <source>
        <dbReference type="ARBA" id="ARBA00022840"/>
    </source>
</evidence>
<comment type="subcellular location">
    <subcellularLocation>
        <location evidence="2">Cytoplasm</location>
    </subcellularLocation>
</comment>
<dbReference type="InterPro" id="IPR027417">
    <property type="entry name" value="P-loop_NTPase"/>
</dbReference>
<feature type="domain" description="Disease resistance R13L4/SHOC-2-like LRR" evidence="14">
    <location>
        <begin position="521"/>
        <end position="732"/>
    </location>
</feature>
<dbReference type="Gene3D" id="1.10.8.430">
    <property type="entry name" value="Helical domain of apoptotic protease-activating factors"/>
    <property type="match status" value="1"/>
</dbReference>
<dbReference type="GO" id="GO:0043531">
    <property type="term" value="F:ADP binding"/>
    <property type="evidence" value="ECO:0007669"/>
    <property type="project" value="InterPro"/>
</dbReference>
<evidence type="ECO:0000256" key="5">
    <source>
        <dbReference type="ARBA" id="ARBA00022614"/>
    </source>
</evidence>
<evidence type="ECO:0000256" key="1">
    <source>
        <dbReference type="ARBA" id="ARBA00002074"/>
    </source>
</evidence>
<keyword evidence="8" id="KW-0547">Nucleotide-binding</keyword>
<dbReference type="GO" id="GO:0005524">
    <property type="term" value="F:ATP binding"/>
    <property type="evidence" value="ECO:0007669"/>
    <property type="project" value="UniProtKB-KW"/>
</dbReference>
<reference evidence="15 16" key="1">
    <citation type="submission" date="2019-12" db="EMBL/GenBank/DDBJ databases">
        <authorList>
            <person name="Alioto T."/>
            <person name="Alioto T."/>
            <person name="Gomez Garrido J."/>
        </authorList>
    </citation>
    <scope>NUCLEOTIDE SEQUENCE [LARGE SCALE GENOMIC DNA]</scope>
</reference>
<evidence type="ECO:0000259" key="13">
    <source>
        <dbReference type="Pfam" id="PF23559"/>
    </source>
</evidence>
<dbReference type="OrthoDB" id="1478287at2759"/>
<feature type="region of interest" description="Disordered" evidence="11">
    <location>
        <begin position="124"/>
        <end position="145"/>
    </location>
</feature>
<evidence type="ECO:0000256" key="7">
    <source>
        <dbReference type="ARBA" id="ARBA00022737"/>
    </source>
</evidence>
<evidence type="ECO:0000256" key="11">
    <source>
        <dbReference type="SAM" id="MobiDB-lite"/>
    </source>
</evidence>
<dbReference type="InterPro" id="IPR032675">
    <property type="entry name" value="LRR_dom_sf"/>
</dbReference>
<dbReference type="Gene3D" id="3.40.50.300">
    <property type="entry name" value="P-loop containing nucleotide triphosphate hydrolases"/>
    <property type="match status" value="1"/>
</dbReference>
<dbReference type="SUPFAM" id="SSF52058">
    <property type="entry name" value="L domain-like"/>
    <property type="match status" value="1"/>
</dbReference>
<keyword evidence="16" id="KW-1185">Reference proteome</keyword>
<dbReference type="InterPro" id="IPR002182">
    <property type="entry name" value="NB-ARC"/>
</dbReference>
<comment type="similarity">
    <text evidence="3">Belongs to the disease resistance NB-LRR family.</text>
</comment>
<dbReference type="Proteomes" id="UP000594638">
    <property type="component" value="Unassembled WGS sequence"/>
</dbReference>
<dbReference type="Gene3D" id="3.80.10.10">
    <property type="entry name" value="Ribonuclease Inhibitor"/>
    <property type="match status" value="1"/>
</dbReference>
<comment type="function">
    <text evidence="1">Confers resistance to late blight (Phytophthora infestans) races carrying the avirulence gene Avr1. Resistance proteins guard the plant against pathogens that contain an appropriate avirulence protein via an indirect interaction with this avirulence protein. That triggers a defense system including the hypersensitive response, which restricts the pathogen growth.</text>
</comment>
<dbReference type="EMBL" id="CACTIH010000010">
    <property type="protein sequence ID" value="CAA2934055.1"/>
    <property type="molecule type" value="Genomic_DNA"/>
</dbReference>
<dbReference type="Pfam" id="PF23559">
    <property type="entry name" value="WHD_DRP"/>
    <property type="match status" value="1"/>
</dbReference>
<evidence type="ECO:0000313" key="16">
    <source>
        <dbReference type="Proteomes" id="UP000594638"/>
    </source>
</evidence>
<keyword evidence="7" id="KW-0677">Repeat</keyword>
<dbReference type="PANTHER" id="PTHR23155">
    <property type="entry name" value="DISEASE RESISTANCE PROTEIN RP"/>
    <property type="match status" value="1"/>
</dbReference>
<feature type="domain" description="Disease resistance protein winged helix" evidence="13">
    <location>
        <begin position="403"/>
        <end position="472"/>
    </location>
</feature>
<name>A0A8S0P8S9_OLEEU</name>
<dbReference type="InterPro" id="IPR038005">
    <property type="entry name" value="RX-like_CC"/>
</dbReference>
<keyword evidence="6" id="KW-0381">Hypersensitive response</keyword>
<gene>
    <name evidence="15" type="ORF">OLEA9_A119844</name>
</gene>
<dbReference type="PANTHER" id="PTHR23155:SF1152">
    <property type="entry name" value="AAA+ ATPASE DOMAIN-CONTAINING PROTEIN"/>
    <property type="match status" value="1"/>
</dbReference>
<evidence type="ECO:0000256" key="6">
    <source>
        <dbReference type="ARBA" id="ARBA00022667"/>
    </source>
</evidence>
<dbReference type="InterPro" id="IPR042197">
    <property type="entry name" value="Apaf_helical"/>
</dbReference>
<keyword evidence="4" id="KW-0963">Cytoplasm</keyword>
<evidence type="ECO:0000259" key="14">
    <source>
        <dbReference type="Pfam" id="PF23598"/>
    </source>
</evidence>
<comment type="caution">
    <text evidence="15">The sequence shown here is derived from an EMBL/GenBank/DDBJ whole genome shotgun (WGS) entry which is preliminary data.</text>
</comment>
<dbReference type="GO" id="GO:0051607">
    <property type="term" value="P:defense response to virus"/>
    <property type="evidence" value="ECO:0007669"/>
    <property type="project" value="UniProtKB-ARBA"/>
</dbReference>
<dbReference type="FunFam" id="1.10.10.10:FF:000322">
    <property type="entry name" value="Probable disease resistance protein At1g63360"/>
    <property type="match status" value="1"/>
</dbReference>
<keyword evidence="5" id="KW-0433">Leucine-rich repeat</keyword>
<dbReference type="Pfam" id="PF23598">
    <property type="entry name" value="LRR_14"/>
    <property type="match status" value="1"/>
</dbReference>
<evidence type="ECO:0000256" key="2">
    <source>
        <dbReference type="ARBA" id="ARBA00004496"/>
    </source>
</evidence>
<dbReference type="InterPro" id="IPR058922">
    <property type="entry name" value="WHD_DRP"/>
</dbReference>
<evidence type="ECO:0000313" key="15">
    <source>
        <dbReference type="EMBL" id="CAA2934055.1"/>
    </source>
</evidence>
<dbReference type="InterPro" id="IPR055414">
    <property type="entry name" value="LRR_R13L4/SHOC2-like"/>
</dbReference>
<dbReference type="GO" id="GO:0009626">
    <property type="term" value="P:plant-type hypersensitive response"/>
    <property type="evidence" value="ECO:0007669"/>
    <property type="project" value="UniProtKB-KW"/>
</dbReference>
<accession>A0A8S0P8S9</accession>
<sequence length="866" mass="98367">MAYGALASLVQTLDQILHPAPNHILLDKQLIESIKERVSFLLDFLEDSSTSNGAVEVLITRIRDAAYESEDEIYISVILPASESNKERNYGSFYKVLQQVLERMDSIKKEVMKIEQGCSVKNLESKSSKPAGSSRLASSGKSSKVGLDEDMKQIKDRLRGFPSKLEIVPITGMGGIGKTTLAGNIYDDPFVVYHFYIRAWTTVSKQYRVREIFLGLLGSMKNLGNQMNQASDDQLGECLYKSLKGNRYLILMDDLWDTNVWDEVKKFFPDDNNGSRILITTRLSNVALYANSSGTYHQMHLLNETESWNLLREKVFGNECCHPELEEIGKKIARNCQGLPLAIVVIGGHLSNSSKSQDYWEHVAKNVRSIVSTKDEQCLEILSWSYNYLPHHLKACLLYFGAFPAAHEISISKVIKLWAAEGFVKPLETKSLEEAAETHLEDLIGRNLVLVRTHRFNGKIKTCSIHDLLREICLREAKKEDFLHDMRSSDHLFRKKPLSQRRLSIPSEILDSYGNKYNPSVQSLLYFFGHSHRVLAFTANFKLLRVLDMLAVKLDVCPIEIVQLVTLRYLAFIYDGMLPESISKLCNLQTLIFYRGMGVTFVDVLYLPMGIWKMPRLRHLHLNGSALPNPSGAQIDGDSSVLLEKLETLLVQDLRLSEEVLRMIPNLKILKITYTPRSDQDIPSYYLNNLVSLHQLETLKCAFVPQYSPAFSNATLNLVFPLNLKKLTLCGCAIPWKNITIVGSLPNLVALKLQIHAFEGPEWEANEGEFRLLQYLQLEMIDLKQWTADETHFPSLKRLSIQECFHLEKIPSGFGDISTLELIEIDNSSESAARSAVEILEEQQDLGNYDLQVRVHPTIYLRQDIT</sequence>
<dbReference type="Gene3D" id="1.20.5.4130">
    <property type="match status" value="1"/>
</dbReference>
<protein>
    <submittedName>
        <fullName evidence="15">Late blight resistance homolog R1A-10</fullName>
    </submittedName>
</protein>
<dbReference type="SUPFAM" id="SSF52540">
    <property type="entry name" value="P-loop containing nucleoside triphosphate hydrolases"/>
    <property type="match status" value="1"/>
</dbReference>
<dbReference type="InterPro" id="IPR036388">
    <property type="entry name" value="WH-like_DNA-bd_sf"/>
</dbReference>
<dbReference type="CDD" id="cd14798">
    <property type="entry name" value="RX-CC_like"/>
    <property type="match status" value="1"/>
</dbReference>
<evidence type="ECO:0000259" key="12">
    <source>
        <dbReference type="Pfam" id="PF00931"/>
    </source>
</evidence>
<keyword evidence="10" id="KW-0067">ATP-binding</keyword>
<evidence type="ECO:0000256" key="8">
    <source>
        <dbReference type="ARBA" id="ARBA00022741"/>
    </source>
</evidence>
<dbReference type="FunFam" id="3.40.50.300:FF:001091">
    <property type="entry name" value="Probable disease resistance protein At1g61300"/>
    <property type="match status" value="1"/>
</dbReference>
<organism evidence="15 16">
    <name type="scientific">Olea europaea subsp. europaea</name>
    <dbReference type="NCBI Taxonomy" id="158383"/>
    <lineage>
        <taxon>Eukaryota</taxon>
        <taxon>Viridiplantae</taxon>
        <taxon>Streptophyta</taxon>
        <taxon>Embryophyta</taxon>
        <taxon>Tracheophyta</taxon>
        <taxon>Spermatophyta</taxon>
        <taxon>Magnoliopsida</taxon>
        <taxon>eudicotyledons</taxon>
        <taxon>Gunneridae</taxon>
        <taxon>Pentapetalae</taxon>
        <taxon>asterids</taxon>
        <taxon>lamiids</taxon>
        <taxon>Lamiales</taxon>
        <taxon>Oleaceae</taxon>
        <taxon>Oleeae</taxon>
        <taxon>Olea</taxon>
    </lineage>
</organism>
<evidence type="ECO:0000256" key="3">
    <source>
        <dbReference type="ARBA" id="ARBA00008894"/>
    </source>
</evidence>
<dbReference type="GO" id="GO:0005737">
    <property type="term" value="C:cytoplasm"/>
    <property type="evidence" value="ECO:0007669"/>
    <property type="project" value="UniProtKB-SubCell"/>
</dbReference>
<dbReference type="InterPro" id="IPR044974">
    <property type="entry name" value="Disease_R_plants"/>
</dbReference>
<proteinExistence type="inferred from homology"/>
<keyword evidence="9" id="KW-0611">Plant defense</keyword>
<dbReference type="Pfam" id="PF00931">
    <property type="entry name" value="NB-ARC"/>
    <property type="match status" value="1"/>
</dbReference>
<evidence type="ECO:0000256" key="4">
    <source>
        <dbReference type="ARBA" id="ARBA00022490"/>
    </source>
</evidence>
<dbReference type="Gramene" id="OE9A119844T1">
    <property type="protein sequence ID" value="OE9A119844C1"/>
    <property type="gene ID" value="OE9A119844"/>
</dbReference>
<feature type="domain" description="NB-ARC" evidence="12">
    <location>
        <begin position="149"/>
        <end position="319"/>
    </location>
</feature>